<protein>
    <submittedName>
        <fullName evidence="2">Uncharacterized protein</fullName>
    </submittedName>
</protein>
<keyword evidence="3" id="KW-1185">Reference proteome</keyword>
<dbReference type="Proteomes" id="UP000523795">
    <property type="component" value="Unassembled WGS sequence"/>
</dbReference>
<gene>
    <name evidence="2" type="ORF">HER39_07875</name>
</gene>
<name>A0ABX1JMF3_9MICC</name>
<accession>A0ABX1JMF3</accession>
<comment type="caution">
    <text evidence="2">The sequence shown here is derived from an EMBL/GenBank/DDBJ whole genome shotgun (WGS) entry which is preliminary data.</text>
</comment>
<reference evidence="2 3" key="1">
    <citation type="submission" date="2020-04" db="EMBL/GenBank/DDBJ databases">
        <authorList>
            <person name="Liu S."/>
        </authorList>
    </citation>
    <scope>NUCLEOTIDE SEQUENCE [LARGE SCALE GENOMIC DNA]</scope>
    <source>
        <strain evidence="2 3">CGMCC 1.15091</strain>
    </source>
</reference>
<evidence type="ECO:0000313" key="3">
    <source>
        <dbReference type="Proteomes" id="UP000523795"/>
    </source>
</evidence>
<feature type="compositionally biased region" description="Basic and acidic residues" evidence="1">
    <location>
        <begin position="1"/>
        <end position="11"/>
    </location>
</feature>
<dbReference type="EMBL" id="JAAZSR010000096">
    <property type="protein sequence ID" value="NKX50485.1"/>
    <property type="molecule type" value="Genomic_DNA"/>
</dbReference>
<proteinExistence type="predicted"/>
<evidence type="ECO:0000256" key="1">
    <source>
        <dbReference type="SAM" id="MobiDB-lite"/>
    </source>
</evidence>
<evidence type="ECO:0000313" key="2">
    <source>
        <dbReference type="EMBL" id="NKX50485.1"/>
    </source>
</evidence>
<sequence length="59" mass="5920">MRKLAECRGGRAEPAGPATARKGGRPGQAPAAGERSSAGGETGPVSGRLPACAAYWVRL</sequence>
<organism evidence="2 3">
    <name type="scientific">Arthrobacter deserti</name>
    <dbReference type="NCBI Taxonomy" id="1742687"/>
    <lineage>
        <taxon>Bacteria</taxon>
        <taxon>Bacillati</taxon>
        <taxon>Actinomycetota</taxon>
        <taxon>Actinomycetes</taxon>
        <taxon>Micrococcales</taxon>
        <taxon>Micrococcaceae</taxon>
        <taxon>Arthrobacter</taxon>
    </lineage>
</organism>
<feature type="region of interest" description="Disordered" evidence="1">
    <location>
        <begin position="1"/>
        <end position="48"/>
    </location>
</feature>